<evidence type="ECO:0000313" key="2">
    <source>
        <dbReference type="EMBL" id="OAV26753.1"/>
    </source>
</evidence>
<gene>
    <name evidence="2" type="ORF">AO370_0586</name>
</gene>
<protein>
    <submittedName>
        <fullName evidence="2">YeeC-like protein</fullName>
    </submittedName>
</protein>
<organism evidence="2 3">
    <name type="scientific">Moraxella catarrhalis</name>
    <name type="common">Branhamella catarrhalis</name>
    <dbReference type="NCBI Taxonomy" id="480"/>
    <lineage>
        <taxon>Bacteria</taxon>
        <taxon>Pseudomonadati</taxon>
        <taxon>Pseudomonadota</taxon>
        <taxon>Gammaproteobacteria</taxon>
        <taxon>Moraxellales</taxon>
        <taxon>Moraxellaceae</taxon>
        <taxon>Moraxella</taxon>
    </lineage>
</organism>
<dbReference type="EMBL" id="LXHQ01000020">
    <property type="protein sequence ID" value="OAV26753.1"/>
    <property type="molecule type" value="Genomic_DNA"/>
</dbReference>
<name>A0AB36DQA2_MORCA</name>
<evidence type="ECO:0000259" key="1">
    <source>
        <dbReference type="SMART" id="SM00974"/>
    </source>
</evidence>
<dbReference type="Pfam" id="PF13455">
    <property type="entry name" value="MUG113"/>
    <property type="match status" value="1"/>
</dbReference>
<feature type="domain" description="Bacteriophage T5 Orf172 DNA-binding" evidence="1">
    <location>
        <begin position="288"/>
        <end position="382"/>
    </location>
</feature>
<evidence type="ECO:0000313" key="3">
    <source>
        <dbReference type="Proteomes" id="UP000078295"/>
    </source>
</evidence>
<reference evidence="2 3" key="1">
    <citation type="journal article" date="2016" name="Genome Biol. Evol.">
        <title>Comparative Genomic Analyses of the Moraxella catarrhalis Serosensitive and Seroresistant Lineages Demonstrate Their Independent Evolution.</title>
        <authorList>
            <person name="Earl J.P."/>
            <person name="de Vries S.P."/>
            <person name="Ahmed A."/>
            <person name="Powell E."/>
            <person name="Schultz M.P."/>
            <person name="Hermans P.W."/>
            <person name="Hill D.J."/>
            <person name="Zhou Z."/>
            <person name="Constantinidou C.I."/>
            <person name="Hu F.Z."/>
            <person name="Bootsma H.J."/>
            <person name="Ehrlich G.D."/>
        </authorList>
    </citation>
    <scope>NUCLEOTIDE SEQUENCE [LARGE SCALE GENOMIC DNA]</scope>
    <source>
        <strain evidence="2 3">F23</strain>
    </source>
</reference>
<dbReference type="AlphaFoldDB" id="A0AB36DQA2"/>
<dbReference type="Proteomes" id="UP000078295">
    <property type="component" value="Unassembled WGS sequence"/>
</dbReference>
<comment type="caution">
    <text evidence="2">The sequence shown here is derived from an EMBL/GenBank/DDBJ whole genome shotgun (WGS) entry which is preliminary data.</text>
</comment>
<proteinExistence type="predicted"/>
<accession>A0AB36DQA2</accession>
<dbReference type="SMART" id="SM00974">
    <property type="entry name" value="T5orf172"/>
    <property type="match status" value="1"/>
</dbReference>
<dbReference type="RefSeq" id="WP_064602671.1">
    <property type="nucleotide sequence ID" value="NZ_LXHQ01000020.1"/>
</dbReference>
<dbReference type="InterPro" id="IPR018306">
    <property type="entry name" value="Phage_T5_Orf172_DNA-bd"/>
</dbReference>
<sequence>MSDKKLTIDDILNDDTFGILDAKAKATQVKTDEDRLIDEFEEINVFLDSNHREPSQGSMSEYSLMARLKKVRNDDNIKKILKPFDRHNLLGCVEINTPTLDNVLNDNSGILDTSDDLSIFKYRHIPKEKDRAKTDFMAKRKPLGDREFAPYEKMFHKVHQEIKDGKRKIIEFKNVDNELEAGRFYFIDGVMIYLESTEVSRKNSNLRSSMINRKDGRTRTIFENGTVSNMYYRSVSKAIYNGGAKMVSELDRAEQLDAFDTTENINDEDKCSGWIYILKSKSQRPEIKDIKNLYKIGFSSTPVKERIKNAKNEAAYLYDDVAIVETYQIYNLNAKKFEQLTHRVFASACLDIEFDTKDNLRVNPREWFVVPKNVIEEAIQLIVSGEIVNYRFDTKLQRLIQK</sequence>